<organism evidence="3 4">
    <name type="scientific">Sphaeroforma arctica JP610</name>
    <dbReference type="NCBI Taxonomy" id="667725"/>
    <lineage>
        <taxon>Eukaryota</taxon>
        <taxon>Ichthyosporea</taxon>
        <taxon>Ichthyophonida</taxon>
        <taxon>Sphaeroforma</taxon>
    </lineage>
</organism>
<dbReference type="AlphaFoldDB" id="A0A0L0FFG6"/>
<dbReference type="Gene3D" id="2.60.120.200">
    <property type="match status" value="1"/>
</dbReference>
<evidence type="ECO:0000259" key="2">
    <source>
        <dbReference type="Pfam" id="PF21294"/>
    </source>
</evidence>
<feature type="domain" description="Polysaccharide lyase 14" evidence="2">
    <location>
        <begin position="86"/>
        <end position="301"/>
    </location>
</feature>
<dbReference type="eggNOG" id="ENOG502RZ0M">
    <property type="taxonomic scope" value="Eukaryota"/>
</dbReference>
<keyword evidence="4" id="KW-1185">Reference proteome</keyword>
<sequence>MTTNKSVLISLAVAAQLLSFTIAAPSRRSNVALSVPNFNDYSEGDAPDIYKLFKAPFTGCFGMYRDSTDCVSSKPNDSYVKVNPTNKDERVMEINLRAGVYGTSQKGTGGQFYSSEFTDDFGGVDEATYEYQVYFPSGFEWTHGGKLPGQYIGSMDCSGGFMADGTNCASTRLMWRENGEGEAYLYVPMMEQDPSFCAKCAYPEMDSECSDVPHCSLNRGSWSFNEGKWTTVKQYVKLNTVGKNDGIFSLWINGNLVMKEQLVYRTTNDMQLSGQFFSTFFGGSSQKYAPNTDQTILFKGFKLTAGEA</sequence>
<protein>
    <recommendedName>
        <fullName evidence="2">Polysaccharide lyase 14 domain-containing protein</fullName>
    </recommendedName>
</protein>
<accession>A0A0L0FFG6</accession>
<dbReference type="EMBL" id="KQ243776">
    <property type="protein sequence ID" value="KNC75206.1"/>
    <property type="molecule type" value="Genomic_DNA"/>
</dbReference>
<dbReference type="GeneID" id="25912768"/>
<dbReference type="PANTHER" id="PTHR40124">
    <property type="match status" value="1"/>
</dbReference>
<dbReference type="Proteomes" id="UP000054560">
    <property type="component" value="Unassembled WGS sequence"/>
</dbReference>
<proteinExistence type="predicted"/>
<keyword evidence="1" id="KW-0732">Signal</keyword>
<evidence type="ECO:0000313" key="3">
    <source>
        <dbReference type="EMBL" id="KNC75206.1"/>
    </source>
</evidence>
<dbReference type="PANTHER" id="PTHR40124:SF1">
    <property type="entry name" value="DISAGGREGATASE RELATED REPEAT PROTEIN"/>
    <property type="match status" value="1"/>
</dbReference>
<dbReference type="RefSeq" id="XP_014149108.1">
    <property type="nucleotide sequence ID" value="XM_014293633.1"/>
</dbReference>
<reference evidence="3 4" key="1">
    <citation type="submission" date="2011-02" db="EMBL/GenBank/DDBJ databases">
        <title>The Genome Sequence of Sphaeroforma arctica JP610.</title>
        <authorList>
            <consortium name="The Broad Institute Genome Sequencing Platform"/>
            <person name="Russ C."/>
            <person name="Cuomo C."/>
            <person name="Young S.K."/>
            <person name="Zeng Q."/>
            <person name="Gargeya S."/>
            <person name="Alvarado L."/>
            <person name="Berlin A."/>
            <person name="Chapman S.B."/>
            <person name="Chen Z."/>
            <person name="Freedman E."/>
            <person name="Gellesch M."/>
            <person name="Goldberg J."/>
            <person name="Griggs A."/>
            <person name="Gujja S."/>
            <person name="Heilman E."/>
            <person name="Heiman D."/>
            <person name="Howarth C."/>
            <person name="Mehta T."/>
            <person name="Neiman D."/>
            <person name="Pearson M."/>
            <person name="Roberts A."/>
            <person name="Saif S."/>
            <person name="Shea T."/>
            <person name="Shenoy N."/>
            <person name="Sisk P."/>
            <person name="Stolte C."/>
            <person name="Sykes S."/>
            <person name="White J."/>
            <person name="Yandava C."/>
            <person name="Burger G."/>
            <person name="Gray M.W."/>
            <person name="Holland P.W.H."/>
            <person name="King N."/>
            <person name="Lang F.B.F."/>
            <person name="Roger A.J."/>
            <person name="Ruiz-Trillo I."/>
            <person name="Haas B."/>
            <person name="Nusbaum C."/>
            <person name="Birren B."/>
        </authorList>
    </citation>
    <scope>NUCLEOTIDE SEQUENCE [LARGE SCALE GENOMIC DNA]</scope>
    <source>
        <strain evidence="3 4">JP610</strain>
    </source>
</reference>
<evidence type="ECO:0000256" key="1">
    <source>
        <dbReference type="SAM" id="SignalP"/>
    </source>
</evidence>
<dbReference type="Pfam" id="PF21294">
    <property type="entry name" value="Polysacc_lyase_14"/>
    <property type="match status" value="1"/>
</dbReference>
<gene>
    <name evidence="3" type="ORF">SARC_12264</name>
</gene>
<name>A0A0L0FFG6_9EUKA</name>
<dbReference type="InterPro" id="IPR048958">
    <property type="entry name" value="Polysacc_lyase_14"/>
</dbReference>
<feature type="signal peptide" evidence="1">
    <location>
        <begin position="1"/>
        <end position="23"/>
    </location>
</feature>
<feature type="chain" id="PRO_5005537992" description="Polysaccharide lyase 14 domain-containing protein" evidence="1">
    <location>
        <begin position="24"/>
        <end position="308"/>
    </location>
</feature>
<dbReference type="OrthoDB" id="10069995at2759"/>
<evidence type="ECO:0000313" key="4">
    <source>
        <dbReference type="Proteomes" id="UP000054560"/>
    </source>
</evidence>